<dbReference type="InterPro" id="IPR044702">
    <property type="entry name" value="AGP23/40"/>
</dbReference>
<dbReference type="OrthoDB" id="1658089at2759"/>
<dbReference type="PANTHER" id="PTHR34672:SF2">
    <property type="entry name" value="ARABINOGALACTAN PROTEIN 23"/>
    <property type="match status" value="1"/>
</dbReference>
<accession>A0A5J4ZEF3</accession>
<keyword evidence="1" id="KW-0812">Transmembrane</keyword>
<protein>
    <submittedName>
        <fullName evidence="3">Uncharacterized protein</fullName>
    </submittedName>
</protein>
<keyword evidence="1" id="KW-1133">Transmembrane helix</keyword>
<gene>
    <name evidence="3" type="ORF">F0562_018698</name>
</gene>
<feature type="signal peptide" evidence="2">
    <location>
        <begin position="1"/>
        <end position="22"/>
    </location>
</feature>
<dbReference type="Proteomes" id="UP000325577">
    <property type="component" value="Linkage Group LG9"/>
</dbReference>
<feature type="transmembrane region" description="Helical" evidence="1">
    <location>
        <begin position="38"/>
        <end position="60"/>
    </location>
</feature>
<keyword evidence="4" id="KW-1185">Reference proteome</keyword>
<organism evidence="3 4">
    <name type="scientific">Nyssa sinensis</name>
    <dbReference type="NCBI Taxonomy" id="561372"/>
    <lineage>
        <taxon>Eukaryota</taxon>
        <taxon>Viridiplantae</taxon>
        <taxon>Streptophyta</taxon>
        <taxon>Embryophyta</taxon>
        <taxon>Tracheophyta</taxon>
        <taxon>Spermatophyta</taxon>
        <taxon>Magnoliopsida</taxon>
        <taxon>eudicotyledons</taxon>
        <taxon>Gunneridae</taxon>
        <taxon>Pentapetalae</taxon>
        <taxon>asterids</taxon>
        <taxon>Cornales</taxon>
        <taxon>Nyssaceae</taxon>
        <taxon>Nyssa</taxon>
    </lineage>
</organism>
<evidence type="ECO:0000256" key="1">
    <source>
        <dbReference type="SAM" id="Phobius"/>
    </source>
</evidence>
<dbReference type="EMBL" id="CM018052">
    <property type="protein sequence ID" value="KAA8515691.1"/>
    <property type="molecule type" value="Genomic_DNA"/>
</dbReference>
<evidence type="ECO:0000256" key="2">
    <source>
        <dbReference type="SAM" id="SignalP"/>
    </source>
</evidence>
<feature type="chain" id="PRO_5023843968" evidence="2">
    <location>
        <begin position="23"/>
        <end position="126"/>
    </location>
</feature>
<proteinExistence type="predicted"/>
<dbReference type="PANTHER" id="PTHR34672">
    <property type="entry name" value="POLLEN-SPECIFIC ARABINOGALACTA PROTEIN BAN102"/>
    <property type="match status" value="1"/>
</dbReference>
<keyword evidence="2" id="KW-0732">Signal</keyword>
<name>A0A5J4ZEF3_9ASTE</name>
<sequence length="126" mass="13087">MEMKKIACAVLIAAASMSAVLAGEDHDEHLAPAPGPSSVAAAALPAVGLVGASILSFFAIGLNPERIGFRAPIFVGFHVAEVAEDDEFLQEDGGTSFHPGSDHENDNILRMDMSCSVSVLPQEIGI</sequence>
<reference evidence="3 4" key="1">
    <citation type="submission" date="2019-09" db="EMBL/GenBank/DDBJ databases">
        <title>A chromosome-level genome assembly of the Chinese tupelo Nyssa sinensis.</title>
        <authorList>
            <person name="Yang X."/>
            <person name="Kang M."/>
            <person name="Yang Y."/>
            <person name="Xiong H."/>
            <person name="Wang M."/>
            <person name="Zhang Z."/>
            <person name="Wang Z."/>
            <person name="Wu H."/>
            <person name="Ma T."/>
            <person name="Liu J."/>
            <person name="Xi Z."/>
        </authorList>
    </citation>
    <scope>NUCLEOTIDE SEQUENCE [LARGE SCALE GENOMIC DNA]</scope>
    <source>
        <strain evidence="3">J267</strain>
        <tissue evidence="3">Leaf</tissue>
    </source>
</reference>
<dbReference type="AlphaFoldDB" id="A0A5J4ZEF3"/>
<keyword evidence="1" id="KW-0472">Membrane</keyword>
<evidence type="ECO:0000313" key="3">
    <source>
        <dbReference type="EMBL" id="KAA8515691.1"/>
    </source>
</evidence>
<evidence type="ECO:0000313" key="4">
    <source>
        <dbReference type="Proteomes" id="UP000325577"/>
    </source>
</evidence>